<keyword evidence="13" id="KW-0808">Transferase</keyword>
<feature type="binding site" evidence="10">
    <location>
        <position position="327"/>
    </location>
    <ligand>
        <name>Mn(2+)</name>
        <dbReference type="ChEBI" id="CHEBI:29035"/>
    </ligand>
</feature>
<accession>A0A1G7CWF7</accession>
<evidence type="ECO:0000313" key="14">
    <source>
        <dbReference type="Proteomes" id="UP000198823"/>
    </source>
</evidence>
<feature type="binding site" evidence="9">
    <location>
        <position position="442"/>
    </location>
    <ligand>
        <name>substrate</name>
    </ligand>
</feature>
<dbReference type="AlphaFoldDB" id="A0A1G7CWF7"/>
<feature type="transmembrane region" description="Helical" evidence="11">
    <location>
        <begin position="37"/>
        <end position="56"/>
    </location>
</feature>
<dbReference type="PIRSF" id="PIRSF005091">
    <property type="entry name" value="Mmb_sulf_HI1246"/>
    <property type="match status" value="1"/>
</dbReference>
<evidence type="ECO:0000256" key="8">
    <source>
        <dbReference type="PIRSR" id="PIRSR005091-1"/>
    </source>
</evidence>
<evidence type="ECO:0000313" key="13">
    <source>
        <dbReference type="EMBL" id="SDE42815.1"/>
    </source>
</evidence>
<evidence type="ECO:0000256" key="10">
    <source>
        <dbReference type="PIRSR" id="PIRSR005091-3"/>
    </source>
</evidence>
<evidence type="ECO:0000256" key="11">
    <source>
        <dbReference type="SAM" id="Phobius"/>
    </source>
</evidence>
<dbReference type="Pfam" id="PF00884">
    <property type="entry name" value="Sulfatase"/>
    <property type="match status" value="1"/>
</dbReference>
<feature type="transmembrane region" description="Helical" evidence="11">
    <location>
        <begin position="100"/>
        <end position="122"/>
    </location>
</feature>
<dbReference type="SUPFAM" id="SSF53649">
    <property type="entry name" value="Alkaline phosphatase-like"/>
    <property type="match status" value="1"/>
</dbReference>
<dbReference type="InterPro" id="IPR017850">
    <property type="entry name" value="Alkaline_phosphatase_core_sf"/>
</dbReference>
<dbReference type="Gene3D" id="3.40.720.10">
    <property type="entry name" value="Alkaline Phosphatase, subunit A"/>
    <property type="match status" value="1"/>
</dbReference>
<keyword evidence="9" id="KW-0464">Manganese</keyword>
<feature type="transmembrane region" description="Helical" evidence="11">
    <location>
        <begin position="68"/>
        <end position="88"/>
    </location>
</feature>
<feature type="binding site" evidence="10">
    <location>
        <position position="502"/>
    </location>
    <ligand>
        <name>Mn(2+)</name>
        <dbReference type="ChEBI" id="CHEBI:29035"/>
    </ligand>
</feature>
<dbReference type="GO" id="GO:0016740">
    <property type="term" value="F:transferase activity"/>
    <property type="evidence" value="ECO:0007669"/>
    <property type="project" value="UniProtKB-KW"/>
</dbReference>
<proteinExistence type="inferred from homology"/>
<feature type="active site" evidence="8">
    <location>
        <position position="327"/>
    </location>
</feature>
<evidence type="ECO:0000256" key="5">
    <source>
        <dbReference type="ARBA" id="ARBA00022989"/>
    </source>
</evidence>
<comment type="similarity">
    <text evidence="2 7">Belongs to the LTA synthase family.</text>
</comment>
<evidence type="ECO:0000256" key="6">
    <source>
        <dbReference type="ARBA" id="ARBA00023136"/>
    </source>
</evidence>
<dbReference type="PANTHER" id="PTHR47371:SF1">
    <property type="entry name" value="LIPOTEICHOIC ACID SYNTHASE-LIKE YQGS"/>
    <property type="match status" value="1"/>
</dbReference>
<keyword evidence="5 11" id="KW-1133">Transmembrane helix</keyword>
<evidence type="ECO:0000256" key="9">
    <source>
        <dbReference type="PIRSR" id="PIRSR005091-2"/>
    </source>
</evidence>
<keyword evidence="6 7" id="KW-0472">Membrane</keyword>
<evidence type="ECO:0000256" key="1">
    <source>
        <dbReference type="ARBA" id="ARBA00004651"/>
    </source>
</evidence>
<dbReference type="InterPro" id="IPR012160">
    <property type="entry name" value="LtaS-like"/>
</dbReference>
<feature type="domain" description="Sulfatase N-terminal" evidence="12">
    <location>
        <begin position="275"/>
        <end position="566"/>
    </location>
</feature>
<dbReference type="InterPro" id="IPR000917">
    <property type="entry name" value="Sulfatase_N"/>
</dbReference>
<feature type="binding site" evidence="10">
    <location>
        <position position="501"/>
    </location>
    <ligand>
        <name>Mn(2+)</name>
        <dbReference type="ChEBI" id="CHEBI:29035"/>
    </ligand>
</feature>
<dbReference type="GO" id="GO:0046872">
    <property type="term" value="F:metal ion binding"/>
    <property type="evidence" value="ECO:0007669"/>
    <property type="project" value="UniProtKB-KW"/>
</dbReference>
<dbReference type="Gene3D" id="3.30.1120.170">
    <property type="match status" value="1"/>
</dbReference>
<dbReference type="STRING" id="426756.SAMN04488126_108121"/>
<evidence type="ECO:0000256" key="7">
    <source>
        <dbReference type="PIRNR" id="PIRNR005091"/>
    </source>
</evidence>
<keyword evidence="4 11" id="KW-0812">Transmembrane</keyword>
<dbReference type="GO" id="GO:0005886">
    <property type="term" value="C:plasma membrane"/>
    <property type="evidence" value="ECO:0007669"/>
    <property type="project" value="UniProtKB-SubCell"/>
</dbReference>
<evidence type="ECO:0000256" key="4">
    <source>
        <dbReference type="ARBA" id="ARBA00022692"/>
    </source>
</evidence>
<dbReference type="InterPro" id="IPR050448">
    <property type="entry name" value="OpgB/LTA_synthase_biosynth"/>
</dbReference>
<feature type="binding site" evidence="10">
    <location>
        <position position="283"/>
    </location>
    <ligand>
        <name>Mn(2+)</name>
        <dbReference type="ChEBI" id="CHEBI:29035"/>
    </ligand>
</feature>
<evidence type="ECO:0000256" key="2">
    <source>
        <dbReference type="ARBA" id="ARBA00009983"/>
    </source>
</evidence>
<gene>
    <name evidence="13" type="ORF">SAMN04488126_108121</name>
</gene>
<dbReference type="Proteomes" id="UP000198823">
    <property type="component" value="Unassembled WGS sequence"/>
</dbReference>
<dbReference type="PANTHER" id="PTHR47371">
    <property type="entry name" value="LIPOTEICHOIC ACID SYNTHASE"/>
    <property type="match status" value="1"/>
</dbReference>
<reference evidence="13 14" key="1">
    <citation type="submission" date="2016-10" db="EMBL/GenBank/DDBJ databases">
        <authorList>
            <person name="de Groot N.N."/>
        </authorList>
    </citation>
    <scope>NUCLEOTIDE SEQUENCE [LARGE SCALE GENOMIC DNA]</scope>
    <source>
        <strain evidence="13 14">CGMCC 1.6762</strain>
    </source>
</reference>
<dbReference type="CDD" id="cd16015">
    <property type="entry name" value="LTA_synthase"/>
    <property type="match status" value="1"/>
</dbReference>
<evidence type="ECO:0000259" key="12">
    <source>
        <dbReference type="Pfam" id="PF00884"/>
    </source>
</evidence>
<organism evidence="13 14">
    <name type="scientific">Bhargavaea beijingensis</name>
    <dbReference type="NCBI Taxonomy" id="426756"/>
    <lineage>
        <taxon>Bacteria</taxon>
        <taxon>Bacillati</taxon>
        <taxon>Bacillota</taxon>
        <taxon>Bacilli</taxon>
        <taxon>Bacillales</taxon>
        <taxon>Caryophanaceae</taxon>
        <taxon>Bhargavaea</taxon>
    </lineage>
</organism>
<comment type="subcellular location">
    <subcellularLocation>
        <location evidence="1">Cell membrane</location>
        <topology evidence="1">Multi-pass membrane protein</topology>
    </subcellularLocation>
</comment>
<keyword evidence="3 7" id="KW-1003">Cell membrane</keyword>
<evidence type="ECO:0000256" key="3">
    <source>
        <dbReference type="ARBA" id="ARBA00022475"/>
    </source>
</evidence>
<keyword evidence="9" id="KW-0479">Metal-binding</keyword>
<dbReference type="EMBL" id="FNAR01000008">
    <property type="protein sequence ID" value="SDE42815.1"/>
    <property type="molecule type" value="Genomic_DNA"/>
</dbReference>
<sequence>MSSHVFVFIPIIYILPNRKTDQKGVSQNVATTKRPKLLLLLAVAVVASWLKTYITYKTSFNMAIDNVMQEFILFINPLFFLLFIYGFSMYMKTWKGTVRYLLITSTIMTIVLYGNVVFYRFYSDFITLPVLFQTNNFGDLGSSVLSSLRIHDPLYFADILIIWFAARKIGEPAIKAAVRPMFRRLYFVGTAALLVLNLGLAETERPQLLTRSFDRELLVKNLGMYNYHLYDIYIQSKSHAQRALADGTELTEIENYTSANHAVPDPEMFGVAKDRNVILVSMESLQTFVINNDMNGHEVTPFLNSLTQDKDTFYFPNFYHQTGLGKTSDSEFLVENSLYPLSGGAVFFTHGGNTYNSMAEKLGDNGYYTNVMHPNGKSFWNRDMMYKALDVDHFYDIESYTIGEGDAVNWGMKDIPFFEQSADLMAEMPQPFYSRMITLTNHYPFTLDEEDKYIPEYDSNSKTLNRYFQTARYMDEALKSFFDDLKEKGLYDNSIIVMYGDHYGISENHNKAMSMYLDEEVTPLLSAELQKVPLFIHIPGYGEGETLDTLAGQIDLRPTILHLMGIDTKEDLQFGTDIFSPEHDEFVIFRDGRFVTPENIYAGEMCYDLSTREAGDPAACEESMQKVQQELKYSDMVINGDLLRFYRNQPVPGQELELREAE</sequence>
<protein>
    <submittedName>
        <fullName evidence="13">Phosphoglycerol transferase MdoB</fullName>
    </submittedName>
</protein>
<name>A0A1G7CWF7_9BACL</name>